<reference evidence="6 7" key="1">
    <citation type="submission" date="2016-04" db="EMBL/GenBank/DDBJ databases">
        <title>ATOL: Assembling a taxonomically balanced genome-scale reconstruction of the evolutionary history of the Enterobacteriaceae.</title>
        <authorList>
            <person name="Plunkett G.III."/>
            <person name="Neeno-Eckwall E.C."/>
            <person name="Glasner J.D."/>
            <person name="Perna N.T."/>
        </authorList>
    </citation>
    <scope>NUCLEOTIDE SEQUENCE [LARGE SCALE GENOMIC DNA]</scope>
    <source>
        <strain evidence="6 7">ATCC 700826</strain>
    </source>
</reference>
<keyword evidence="7" id="KW-1185">Reference proteome</keyword>
<dbReference type="Gene3D" id="3.40.190.10">
    <property type="entry name" value="Periplasmic binding protein-like II"/>
    <property type="match status" value="2"/>
</dbReference>
<dbReference type="InterPro" id="IPR000847">
    <property type="entry name" value="LysR_HTH_N"/>
</dbReference>
<evidence type="ECO:0000256" key="2">
    <source>
        <dbReference type="ARBA" id="ARBA00023015"/>
    </source>
</evidence>
<evidence type="ECO:0000256" key="3">
    <source>
        <dbReference type="ARBA" id="ARBA00023125"/>
    </source>
</evidence>
<evidence type="ECO:0000256" key="4">
    <source>
        <dbReference type="ARBA" id="ARBA00023163"/>
    </source>
</evidence>
<keyword evidence="3" id="KW-0238">DNA-binding</keyword>
<comment type="similarity">
    <text evidence="1">Belongs to the LysR transcriptional regulatory family.</text>
</comment>
<dbReference type="InterPro" id="IPR036390">
    <property type="entry name" value="WH_DNA-bd_sf"/>
</dbReference>
<dbReference type="InterPro" id="IPR005119">
    <property type="entry name" value="LysR_subst-bd"/>
</dbReference>
<protein>
    <submittedName>
        <fullName evidence="6">LysR family transcriptional regulator</fullName>
    </submittedName>
</protein>
<dbReference type="EMBL" id="LXEV01000022">
    <property type="protein sequence ID" value="OAT46898.1"/>
    <property type="molecule type" value="Genomic_DNA"/>
</dbReference>
<dbReference type="SUPFAM" id="SSF53850">
    <property type="entry name" value="Periplasmic binding protein-like II"/>
    <property type="match status" value="1"/>
</dbReference>
<keyword evidence="4" id="KW-0804">Transcription</keyword>
<dbReference type="RefSeq" id="WP_064719879.1">
    <property type="nucleotide sequence ID" value="NZ_LXEV01000022.1"/>
</dbReference>
<dbReference type="GO" id="GO:0003700">
    <property type="term" value="F:DNA-binding transcription factor activity"/>
    <property type="evidence" value="ECO:0007669"/>
    <property type="project" value="InterPro"/>
</dbReference>
<dbReference type="Gene3D" id="1.10.10.10">
    <property type="entry name" value="Winged helix-like DNA-binding domain superfamily/Winged helix DNA-binding domain"/>
    <property type="match status" value="1"/>
</dbReference>
<comment type="caution">
    <text evidence="6">The sequence shown here is derived from an EMBL/GenBank/DDBJ whole genome shotgun (WGS) entry which is preliminary data.</text>
</comment>
<evidence type="ECO:0000256" key="1">
    <source>
        <dbReference type="ARBA" id="ARBA00009437"/>
    </source>
</evidence>
<accession>A0AAJ3LU90</accession>
<dbReference type="Pfam" id="PF00126">
    <property type="entry name" value="HTH_1"/>
    <property type="match status" value="1"/>
</dbReference>
<dbReference type="InterPro" id="IPR036388">
    <property type="entry name" value="WH-like_DNA-bd_sf"/>
</dbReference>
<dbReference type="Pfam" id="PF03466">
    <property type="entry name" value="LysR_substrate"/>
    <property type="match status" value="1"/>
</dbReference>
<feature type="domain" description="HTH lysR-type" evidence="5">
    <location>
        <begin position="6"/>
        <end position="63"/>
    </location>
</feature>
<dbReference type="GO" id="GO:0003677">
    <property type="term" value="F:DNA binding"/>
    <property type="evidence" value="ECO:0007669"/>
    <property type="project" value="UniProtKB-KW"/>
</dbReference>
<proteinExistence type="inferred from homology"/>
<sequence length="300" mass="33909">MNIAQFDFNLLKVLYALLQTGSTRDAALKLGISSSAVSHALSRLRVALNDPLFKRENNCQVPTPFALALKTRLVPLFISLNDDLFKDTNEEVKEFKIVIPPALTGVITSTLASLSSQLNFSLECIPFQRRSWREEVLDGSVDLVLAVGDYQNPVSSLRFDDVGCARLVVIYGEPLRANFKGVNQISLEQLVAHQHVYCLPWGQDDNEIDRQLRRRGLNRSIGFKCHDYSQVIPAITAAPYIAIVPKPWLDVLPEKTRIYELQLNDELAIGKLFLMHRKSLSPWKKKTISSLKLKLKSFYI</sequence>
<organism evidence="6 7">
    <name type="scientific">Proteus hauseri ATCC 700826</name>
    <dbReference type="NCBI Taxonomy" id="1354271"/>
    <lineage>
        <taxon>Bacteria</taxon>
        <taxon>Pseudomonadati</taxon>
        <taxon>Pseudomonadota</taxon>
        <taxon>Gammaproteobacteria</taxon>
        <taxon>Enterobacterales</taxon>
        <taxon>Morganellaceae</taxon>
        <taxon>Proteus</taxon>
    </lineage>
</organism>
<dbReference type="PANTHER" id="PTHR30118">
    <property type="entry name" value="HTH-TYPE TRANSCRIPTIONAL REGULATOR LEUO-RELATED"/>
    <property type="match status" value="1"/>
</dbReference>
<dbReference type="InterPro" id="IPR050389">
    <property type="entry name" value="LysR-type_TF"/>
</dbReference>
<gene>
    <name evidence="6" type="ORF">M997_1896</name>
</gene>
<name>A0AAJ3LU90_PROHU</name>
<dbReference type="SUPFAM" id="SSF46785">
    <property type="entry name" value="Winged helix' DNA-binding domain"/>
    <property type="match status" value="1"/>
</dbReference>
<evidence type="ECO:0000259" key="5">
    <source>
        <dbReference type="PROSITE" id="PS50931"/>
    </source>
</evidence>
<evidence type="ECO:0000313" key="7">
    <source>
        <dbReference type="Proteomes" id="UP000078250"/>
    </source>
</evidence>
<dbReference type="PANTHER" id="PTHR30118:SF6">
    <property type="entry name" value="HTH-TYPE TRANSCRIPTIONAL REGULATOR LEUO"/>
    <property type="match status" value="1"/>
</dbReference>
<dbReference type="AlphaFoldDB" id="A0AAJ3LU90"/>
<evidence type="ECO:0000313" key="6">
    <source>
        <dbReference type="EMBL" id="OAT46898.1"/>
    </source>
</evidence>
<dbReference type="Proteomes" id="UP000078250">
    <property type="component" value="Unassembled WGS sequence"/>
</dbReference>
<keyword evidence="2" id="KW-0805">Transcription regulation</keyword>
<dbReference type="PROSITE" id="PS50931">
    <property type="entry name" value="HTH_LYSR"/>
    <property type="match status" value="1"/>
</dbReference>